<dbReference type="Gene3D" id="1.10.3230.30">
    <property type="entry name" value="Phage gp6-like head-tail connector protein"/>
    <property type="match status" value="1"/>
</dbReference>
<evidence type="ECO:0000313" key="2">
    <source>
        <dbReference type="EMBL" id="OTQ10550.1"/>
    </source>
</evidence>
<dbReference type="EMBL" id="NART01000016">
    <property type="protein sequence ID" value="OTQ10550.1"/>
    <property type="molecule type" value="Genomic_DNA"/>
</dbReference>
<sequence>MIVDLTDAKRFLQIEEEMTEHDPLITSLIEAAHKRIQRECNCVFLPSGSSYPDDGKRYFIADDDILLVIKILVCEFFEGRGSGNIPSHVDFMLHPYKEHAIG</sequence>
<dbReference type="Proteomes" id="UP000194977">
    <property type="component" value="Unassembled WGS sequence"/>
</dbReference>
<evidence type="ECO:0000313" key="3">
    <source>
        <dbReference type="Proteomes" id="UP000194800"/>
    </source>
</evidence>
<gene>
    <name evidence="2" type="ORF">B6C91_05200</name>
    <name evidence="1" type="ORF">B6D08_09480</name>
</gene>
<comment type="caution">
    <text evidence="1">The sequence shown here is derived from an EMBL/GenBank/DDBJ whole genome shotgun (WGS) entry which is preliminary data.</text>
</comment>
<evidence type="ECO:0000313" key="1">
    <source>
        <dbReference type="EMBL" id="OTP98857.1"/>
    </source>
</evidence>
<accession>A0A242NFZ9</accession>
<dbReference type="CDD" id="cd08054">
    <property type="entry name" value="gp6"/>
    <property type="match status" value="1"/>
</dbReference>
<organism evidence="1 4">
    <name type="scientific">Gilliamella apicola</name>
    <dbReference type="NCBI Taxonomy" id="1196095"/>
    <lineage>
        <taxon>Bacteria</taxon>
        <taxon>Pseudomonadati</taxon>
        <taxon>Pseudomonadota</taxon>
        <taxon>Gammaproteobacteria</taxon>
        <taxon>Orbales</taxon>
        <taxon>Orbaceae</taxon>
        <taxon>Gilliamella</taxon>
    </lineage>
</organism>
<dbReference type="Proteomes" id="UP000194800">
    <property type="component" value="Unassembled WGS sequence"/>
</dbReference>
<dbReference type="AlphaFoldDB" id="A0A242NFZ9"/>
<keyword evidence="3" id="KW-1185">Reference proteome</keyword>
<dbReference type="InterPro" id="IPR021146">
    <property type="entry name" value="Phage_gp6-like_head-tail"/>
</dbReference>
<dbReference type="OrthoDB" id="8452319at2"/>
<reference evidence="3 4" key="1">
    <citation type="submission" date="2017-03" db="EMBL/GenBank/DDBJ databases">
        <title>Comparative genomics of honeybee gut symbionts reveal geographically distinct and subgroup specific antibiotic resistance.</title>
        <authorList>
            <person name="Ludvigsen J."/>
            <person name="Porcellato D."/>
            <person name="Labee-Lund T.M."/>
            <person name="Amdam G.V."/>
            <person name="Rudi K."/>
        </authorList>
    </citation>
    <scope>NUCLEOTIDE SEQUENCE [LARGE SCALE GENOMIC DNA]</scope>
    <source>
        <strain evidence="1 4">A-7-12</strain>
        <strain evidence="2 3">A-9-12</strain>
    </source>
</reference>
<dbReference type="EMBL" id="NARP01000024">
    <property type="protein sequence ID" value="OTP98857.1"/>
    <property type="molecule type" value="Genomic_DNA"/>
</dbReference>
<name>A0A242NFZ9_9GAMM</name>
<evidence type="ECO:0008006" key="5">
    <source>
        <dbReference type="Google" id="ProtNLM"/>
    </source>
</evidence>
<dbReference type="Pfam" id="PF05135">
    <property type="entry name" value="Phage_connect_1"/>
    <property type="match status" value="1"/>
</dbReference>
<dbReference type="InterPro" id="IPR006450">
    <property type="entry name" value="Phage_HK97_gp6-like"/>
</dbReference>
<protein>
    <recommendedName>
        <fullName evidence="5">Phage gp6-like head-tail connector protein</fullName>
    </recommendedName>
</protein>
<evidence type="ECO:0000313" key="4">
    <source>
        <dbReference type="Proteomes" id="UP000194977"/>
    </source>
</evidence>
<proteinExistence type="predicted"/>
<dbReference type="NCBIfam" id="TIGR01560">
    <property type="entry name" value="put_DNA_pack"/>
    <property type="match status" value="1"/>
</dbReference>
<dbReference type="RefSeq" id="WP_086301228.1">
    <property type="nucleotide sequence ID" value="NZ_MZNE01000019.1"/>
</dbReference>